<accession>A0A024Q9A9</accession>
<keyword evidence="2" id="KW-1185">Reference proteome</keyword>
<reference evidence="2" key="2">
    <citation type="submission" date="2014-05" db="EMBL/GenBank/DDBJ databases">
        <title>Draft genome sequence of Virgibacillus massiliensis Vm-5.</title>
        <authorList>
            <person name="Khelaifia S."/>
            <person name="Croce O."/>
            <person name="Lagier J.C."/>
            <person name="Raoult D."/>
        </authorList>
    </citation>
    <scope>NUCLEOTIDE SEQUENCE [LARGE SCALE GENOMIC DNA]</scope>
    <source>
        <strain evidence="2">Vm-5</strain>
    </source>
</reference>
<proteinExistence type="predicted"/>
<dbReference type="Proteomes" id="UP000028875">
    <property type="component" value="Unassembled WGS sequence"/>
</dbReference>
<evidence type="ECO:0000313" key="1">
    <source>
        <dbReference type="EMBL" id="CDQ39064.1"/>
    </source>
</evidence>
<gene>
    <name evidence="1" type="ORF">BN990_01346</name>
</gene>
<reference evidence="1 2" key="1">
    <citation type="submission" date="2014-03" db="EMBL/GenBank/DDBJ databases">
        <authorList>
            <person name="Urmite Genomes U."/>
        </authorList>
    </citation>
    <scope>NUCLEOTIDE SEQUENCE [LARGE SCALE GENOMIC DNA]</scope>
    <source>
        <strain evidence="1 2">Vm-5</strain>
    </source>
</reference>
<evidence type="ECO:0008006" key="3">
    <source>
        <dbReference type="Google" id="ProtNLM"/>
    </source>
</evidence>
<dbReference type="InterPro" id="IPR036388">
    <property type="entry name" value="WH-like_DNA-bd_sf"/>
</dbReference>
<organism evidence="1 2">
    <name type="scientific">Virgibacillus massiliensis</name>
    <dbReference type="NCBI Taxonomy" id="1462526"/>
    <lineage>
        <taxon>Bacteria</taxon>
        <taxon>Bacillati</taxon>
        <taxon>Bacillota</taxon>
        <taxon>Bacilli</taxon>
        <taxon>Bacillales</taxon>
        <taxon>Bacillaceae</taxon>
        <taxon>Virgibacillus</taxon>
    </lineage>
</organism>
<dbReference type="InterPro" id="IPR036390">
    <property type="entry name" value="WH_DNA-bd_sf"/>
</dbReference>
<name>A0A024Q9A9_9BACI</name>
<sequence length="146" mass="17287">MTMTQQLLLPSTKEVFNKSEKSKESFFVKMPADIMHYVHVPNYKPEYNYLYAIIVDYYNVDYGYAYPTEWQISRRYGKGIQTVRTHLRALESFGLIKISKPKGNKIYVPYKPLSKRELFEKCPEAQKKFTDNKQAEDAERRRGGRI</sequence>
<dbReference type="AlphaFoldDB" id="A0A024Q9A9"/>
<dbReference type="Gene3D" id="1.10.10.10">
    <property type="entry name" value="Winged helix-like DNA-binding domain superfamily/Winged helix DNA-binding domain"/>
    <property type="match status" value="1"/>
</dbReference>
<dbReference type="EMBL" id="CCDP010000001">
    <property type="protein sequence ID" value="CDQ39064.1"/>
    <property type="molecule type" value="Genomic_DNA"/>
</dbReference>
<evidence type="ECO:0000313" key="2">
    <source>
        <dbReference type="Proteomes" id="UP000028875"/>
    </source>
</evidence>
<protein>
    <recommendedName>
        <fullName evidence="3">Helix-turn-helix domain-containing protein</fullName>
    </recommendedName>
</protein>
<dbReference type="SUPFAM" id="SSF46785">
    <property type="entry name" value="Winged helix' DNA-binding domain"/>
    <property type="match status" value="1"/>
</dbReference>
<comment type="caution">
    <text evidence="1">The sequence shown here is derived from an EMBL/GenBank/DDBJ whole genome shotgun (WGS) entry which is preliminary data.</text>
</comment>